<comment type="caution">
    <text evidence="4">The sequence shown here is derived from an EMBL/GenBank/DDBJ whole genome shotgun (WGS) entry which is preliminary data.</text>
</comment>
<comment type="similarity">
    <text evidence="1">Belongs to the AccD/PCCB family.</text>
</comment>
<evidence type="ECO:0000256" key="1">
    <source>
        <dbReference type="ARBA" id="ARBA00006102"/>
    </source>
</evidence>
<evidence type="ECO:0000259" key="3">
    <source>
        <dbReference type="PROSITE" id="PS50989"/>
    </source>
</evidence>
<dbReference type="OrthoDB" id="9803706at2"/>
<dbReference type="InterPro" id="IPR011762">
    <property type="entry name" value="COA_CT_N"/>
</dbReference>
<dbReference type="RefSeq" id="WP_036341652.1">
    <property type="nucleotide sequence ID" value="NZ_JALN02000001.1"/>
</dbReference>
<dbReference type="InterPro" id="IPR011763">
    <property type="entry name" value="COA_CT_C"/>
</dbReference>
<reference evidence="4" key="1">
    <citation type="submission" date="2014-05" db="EMBL/GenBank/DDBJ databases">
        <title>Genome sequence of Mycobacterium aromaticivorans strain JS19b1T (= DSM 45407T).</title>
        <authorList>
            <person name="Kwak Y."/>
            <person name="Park G.-S."/>
            <person name="Li Q.X."/>
            <person name="Lee S.-E."/>
            <person name="Shin J.-H."/>
        </authorList>
    </citation>
    <scope>NUCLEOTIDE SEQUENCE [LARGE SCALE GENOMIC DNA]</scope>
    <source>
        <strain evidence="4">JS19b1</strain>
    </source>
</reference>
<evidence type="ECO:0000313" key="4">
    <source>
        <dbReference type="EMBL" id="KDE99237.1"/>
    </source>
</evidence>
<dbReference type="eggNOG" id="COG4799">
    <property type="taxonomic scope" value="Bacteria"/>
</dbReference>
<dbReference type="Proteomes" id="UP000022835">
    <property type="component" value="Unassembled WGS sequence"/>
</dbReference>
<dbReference type="PANTHER" id="PTHR43842:SF2">
    <property type="entry name" value="PROPIONYL-COA CARBOXYLASE BETA CHAIN, MITOCHONDRIAL"/>
    <property type="match status" value="1"/>
</dbReference>
<dbReference type="Gene3D" id="3.90.226.10">
    <property type="entry name" value="2-enoyl-CoA Hydratase, Chain A, domain 1"/>
    <property type="match status" value="2"/>
</dbReference>
<organism evidence="4 5">
    <name type="scientific">Mycolicibacterium aromaticivorans JS19b1 = JCM 16368</name>
    <dbReference type="NCBI Taxonomy" id="1440774"/>
    <lineage>
        <taxon>Bacteria</taxon>
        <taxon>Bacillati</taxon>
        <taxon>Actinomycetota</taxon>
        <taxon>Actinomycetes</taxon>
        <taxon>Mycobacteriales</taxon>
        <taxon>Mycobacteriaceae</taxon>
        <taxon>Mycolicibacterium</taxon>
    </lineage>
</organism>
<dbReference type="STRING" id="1440774.Y900_009830"/>
<feature type="domain" description="CoA carboxyltransferase C-terminal" evidence="3">
    <location>
        <begin position="264"/>
        <end position="495"/>
    </location>
</feature>
<dbReference type="PROSITE" id="PS50989">
    <property type="entry name" value="COA_CT_CTER"/>
    <property type="match status" value="1"/>
</dbReference>
<dbReference type="Pfam" id="PF01039">
    <property type="entry name" value="Carboxyl_trans"/>
    <property type="match status" value="1"/>
</dbReference>
<dbReference type="EMBL" id="JALN02000001">
    <property type="protein sequence ID" value="KDE99237.1"/>
    <property type="molecule type" value="Genomic_DNA"/>
</dbReference>
<dbReference type="GO" id="GO:0004658">
    <property type="term" value="F:propionyl-CoA carboxylase activity"/>
    <property type="evidence" value="ECO:0007669"/>
    <property type="project" value="TreeGrafter"/>
</dbReference>
<name>A0A064CKC3_9MYCO</name>
<accession>A0A064CKC3</accession>
<sequence>MTDRPDLTELLRRRALTEDAARPDAVERRHAAGGRTARENIAELVDADSFVEYGRFAIAAQRRRRDLDDLIARTPADGLIAGTAQVNGKPCAVLSYDYTVLAGTQGYVGHRKKDRLFELIERMRLPTIFFAEGGGGRPGDTDVPTVSSLETRAFKLWAALSGVVPRIAIVKGRCFAGNAVIAGCSDLIVATADTSIGMGGPAMIAGGRLGDVEPDAVGPISVQAPNGVVDVVVADEAEAVAVAKRLLGYFQGVTEPGAVADQNALRTVIPELARRAYPIKPVIETIADQGCVTFLREKFAAEMVTALARIDGRPVGVIANNTMVMAGAITAAAADKAARFLQLCDTFGLPVVSLIDCPGYMVGPAAEAEALVRRASRMLVAGAALRVPLVAVVLRRGYGLGAQAMTGGSLHEPLLTVAWSGAHLGPMGLEGAVRLGMRKELEAISDDAEREQRVAEATAAMEENARALNSAQIFEIDDVIDPAETRGLIVATLAAAAARGELPPPRRFVDTW</sequence>
<protein>
    <submittedName>
        <fullName evidence="4">Biotin carboxylase</fullName>
    </submittedName>
</protein>
<dbReference type="PANTHER" id="PTHR43842">
    <property type="entry name" value="PROPIONYL-COA CARBOXYLASE BETA CHAIN"/>
    <property type="match status" value="1"/>
</dbReference>
<evidence type="ECO:0000313" key="5">
    <source>
        <dbReference type="Proteomes" id="UP000022835"/>
    </source>
</evidence>
<gene>
    <name evidence="4" type="ORF">Y900_009830</name>
</gene>
<keyword evidence="5" id="KW-1185">Reference proteome</keyword>
<dbReference type="InterPro" id="IPR034733">
    <property type="entry name" value="AcCoA_carboxyl_beta"/>
</dbReference>
<dbReference type="AlphaFoldDB" id="A0A064CKC3"/>
<dbReference type="SUPFAM" id="SSF52096">
    <property type="entry name" value="ClpP/crotonase"/>
    <property type="match status" value="2"/>
</dbReference>
<evidence type="ECO:0000259" key="2">
    <source>
        <dbReference type="PROSITE" id="PS50980"/>
    </source>
</evidence>
<dbReference type="InterPro" id="IPR051047">
    <property type="entry name" value="AccD/PCCB"/>
</dbReference>
<proteinExistence type="inferred from homology"/>
<dbReference type="PROSITE" id="PS50980">
    <property type="entry name" value="COA_CT_NTER"/>
    <property type="match status" value="1"/>
</dbReference>
<dbReference type="InterPro" id="IPR029045">
    <property type="entry name" value="ClpP/crotonase-like_dom_sf"/>
</dbReference>
<feature type="domain" description="CoA carboxyltransferase N-terminal" evidence="2">
    <location>
        <begin position="1"/>
        <end position="264"/>
    </location>
</feature>